<dbReference type="Pfam" id="PF24228">
    <property type="entry name" value="CrAss_Ring_1"/>
    <property type="match status" value="1"/>
</dbReference>
<protein>
    <submittedName>
        <fullName evidence="1">Structural protein</fullName>
    </submittedName>
</protein>
<evidence type="ECO:0000313" key="1">
    <source>
        <dbReference type="EMBL" id="ALO80052.1"/>
    </source>
</evidence>
<evidence type="ECO:0000313" key="2">
    <source>
        <dbReference type="Proteomes" id="UP000229115"/>
    </source>
</evidence>
<organism evidence="1 2">
    <name type="scientific">Cellulophaga phage phi4:1_13</name>
    <dbReference type="NCBI Taxonomy" id="1747284"/>
    <lineage>
        <taxon>Viruses</taxon>
        <taxon>Duplodnaviria</taxon>
        <taxon>Heunggongvirae</taxon>
        <taxon>Uroviricota</taxon>
        <taxon>Caudoviricetes</taxon>
        <taxon>Lightbulbvirus</taxon>
        <taxon>Lightbulbvirus Cba41</taxon>
    </lineage>
</organism>
<name>A0A0S2MVW8_9CAUD</name>
<dbReference type="EMBL" id="KT962245">
    <property type="protein sequence ID" value="ALO80052.1"/>
    <property type="molecule type" value="Genomic_RNA"/>
</dbReference>
<dbReference type="Proteomes" id="UP000229115">
    <property type="component" value="Segment"/>
</dbReference>
<gene>
    <name evidence="1" type="ORF">Phi4113_043</name>
</gene>
<sequence length="290" mass="33729">MNRAQLIKEITAGGFQQYEQAGLIDHVSLNRWIRMELKRFGSNIMVGNELTIKVENGKAKLPESFWKLDLALKVEVTKIEGVGKQEDFLQSRLFYKERREVDVVWDNQSNSFKNCNYKCVTEDIYMPNYSIRTSYGKSSLLRLKKGFNKEKVASKNHNLSHQFTNSSEDQINITGDYINTNFTEGYIYIQYSGLALTEDGKDLMIPECQSGRIAEYLIYYCRQRILEDLIIGDDDPNKIKMLAYFEGKTDDAFKLALSDSQWHGMAGWKQAMKKAKHRDMVRYDNMLINR</sequence>
<accession>A0A0S2MVW8</accession>
<reference evidence="1 2" key="1">
    <citation type="submission" date="2015-10" db="EMBL/GenBank/DDBJ databases">
        <title>Large-scale maps of variable infection efficiencies in aquatic Bacteriodetes phage-host model systems.</title>
        <authorList>
            <person name="Holmfeldt K."/>
            <person name="Solonenko N."/>
            <person name="Howard-Varona C."/>
            <person name="Moreno M."/>
            <person name="Malmstrom R.R."/>
            <person name="Blow M.J."/>
            <person name="Sullivan M.B."/>
        </authorList>
    </citation>
    <scope>NUCLEOTIDE SEQUENCE [LARGE SCALE GENOMIC DNA]</scope>
</reference>
<dbReference type="InterPro" id="IPR057118">
    <property type="entry name" value="R1-like"/>
</dbReference>
<proteinExistence type="predicted"/>